<protein>
    <recommendedName>
        <fullName evidence="3">Transglutaminase-like domain-containing protein</fullName>
    </recommendedName>
</protein>
<dbReference type="EMBL" id="MHWB01000009">
    <property type="protein sequence ID" value="OHB01904.1"/>
    <property type="molecule type" value="Genomic_DNA"/>
</dbReference>
<reference evidence="1 2" key="1">
    <citation type="journal article" date="2016" name="Nat. Commun.">
        <title>Thousands of microbial genomes shed light on interconnected biogeochemical processes in an aquifer system.</title>
        <authorList>
            <person name="Anantharaman K."/>
            <person name="Brown C.T."/>
            <person name="Hug L.A."/>
            <person name="Sharon I."/>
            <person name="Castelle C.J."/>
            <person name="Probst A.J."/>
            <person name="Thomas B.C."/>
            <person name="Singh A."/>
            <person name="Wilkins M.J."/>
            <person name="Karaoz U."/>
            <person name="Brodie E.L."/>
            <person name="Williams K.H."/>
            <person name="Hubbard S.S."/>
            <person name="Banfield J.F."/>
        </authorList>
    </citation>
    <scope>NUCLEOTIDE SEQUENCE [LARGE SCALE GENOMIC DNA]</scope>
</reference>
<dbReference type="Proteomes" id="UP000177707">
    <property type="component" value="Unassembled WGS sequence"/>
</dbReference>
<proteinExistence type="predicted"/>
<sequence>MTKDQITSLIKKLNTPKKVQDFLDKIPFNFEEGRETYMSPSKMFQNKKAHCFEGAIFACFCLQRHKIENYLLDLKVKDLKKDSDHTLCIFKINGFWGAISKTNHSVLRFRDPIYKNVRELAMSFFHEYFLDSGEKTLSSFSKPFDIWKKFGTSWITEAEDLDKIAEALDKSPHINFIPKKNIKFIRPAGKIEVRGAAIKEW</sequence>
<evidence type="ECO:0000313" key="1">
    <source>
        <dbReference type="EMBL" id="OHB01904.1"/>
    </source>
</evidence>
<accession>A0A1G2TXD8</accession>
<gene>
    <name evidence="1" type="ORF">A3A96_00490</name>
</gene>
<evidence type="ECO:0000313" key="2">
    <source>
        <dbReference type="Proteomes" id="UP000177707"/>
    </source>
</evidence>
<comment type="caution">
    <text evidence="1">The sequence shown here is derived from an EMBL/GenBank/DDBJ whole genome shotgun (WGS) entry which is preliminary data.</text>
</comment>
<organism evidence="1 2">
    <name type="scientific">Candidatus Zambryskibacteria bacterium RIFCSPLOWO2_01_FULL_39_39</name>
    <dbReference type="NCBI Taxonomy" id="1802758"/>
    <lineage>
        <taxon>Bacteria</taxon>
        <taxon>Candidatus Zambryskiibacteriota</taxon>
    </lineage>
</organism>
<dbReference type="STRING" id="1802758.A3A96_00490"/>
<dbReference type="AlphaFoldDB" id="A0A1G2TXD8"/>
<name>A0A1G2TXD8_9BACT</name>
<evidence type="ECO:0008006" key="3">
    <source>
        <dbReference type="Google" id="ProtNLM"/>
    </source>
</evidence>